<evidence type="ECO:0000256" key="1">
    <source>
        <dbReference type="ARBA" id="ARBA00004141"/>
    </source>
</evidence>
<keyword evidence="3 5" id="KW-1133">Transmembrane helix</keyword>
<feature type="transmembrane region" description="Helical" evidence="5">
    <location>
        <begin position="106"/>
        <end position="126"/>
    </location>
</feature>
<accession>A0A2W4QQS0</accession>
<dbReference type="Proteomes" id="UP000249396">
    <property type="component" value="Unassembled WGS sequence"/>
</dbReference>
<comment type="subcellular location">
    <subcellularLocation>
        <location evidence="1">Membrane</location>
        <topology evidence="1">Multi-pass membrane protein</topology>
    </subcellularLocation>
</comment>
<evidence type="ECO:0000256" key="5">
    <source>
        <dbReference type="SAM" id="Phobius"/>
    </source>
</evidence>
<evidence type="ECO:0000256" key="3">
    <source>
        <dbReference type="ARBA" id="ARBA00022989"/>
    </source>
</evidence>
<dbReference type="EMBL" id="QJPH01000456">
    <property type="protein sequence ID" value="PZN73476.1"/>
    <property type="molecule type" value="Genomic_DNA"/>
</dbReference>
<keyword evidence="2 5" id="KW-0812">Transmembrane</keyword>
<organism evidence="6 7">
    <name type="scientific">Candidatus Methylumidiphilus alinenensis</name>
    <dbReference type="NCBI Taxonomy" id="2202197"/>
    <lineage>
        <taxon>Bacteria</taxon>
        <taxon>Pseudomonadati</taxon>
        <taxon>Pseudomonadota</taxon>
        <taxon>Gammaproteobacteria</taxon>
        <taxon>Methylococcales</taxon>
        <taxon>Candidatus Methylumidiphilus</taxon>
    </lineage>
</organism>
<evidence type="ECO:0000313" key="6">
    <source>
        <dbReference type="EMBL" id="PZN73476.1"/>
    </source>
</evidence>
<sequence>MAILDSEASFEETLTAAARAERLVRARSLTKNYILASAGIGLVPLPLADLAGIMALQIKLVHGLAKLYGVPFKENITKSLLASLLSGASSVIGILGLASLAKTIPLLGSLAGGGGVAVTAASVTYATGEVFTRHFESGGTLLDFDPHKMKALFKRELKNGKTEAKTAAANDSASAKVA</sequence>
<evidence type="ECO:0000313" key="7">
    <source>
        <dbReference type="Proteomes" id="UP000249396"/>
    </source>
</evidence>
<dbReference type="Pfam" id="PF05128">
    <property type="entry name" value="DUF697"/>
    <property type="match status" value="1"/>
</dbReference>
<dbReference type="InterPro" id="IPR021147">
    <property type="entry name" value="DUF697"/>
</dbReference>
<keyword evidence="4 5" id="KW-0472">Membrane</keyword>
<proteinExistence type="predicted"/>
<gene>
    <name evidence="6" type="ORF">DM484_22560</name>
</gene>
<dbReference type="GO" id="GO:0016020">
    <property type="term" value="C:membrane"/>
    <property type="evidence" value="ECO:0007669"/>
    <property type="project" value="UniProtKB-SubCell"/>
</dbReference>
<protein>
    <submittedName>
        <fullName evidence="6">GTPase</fullName>
    </submittedName>
</protein>
<evidence type="ECO:0000256" key="2">
    <source>
        <dbReference type="ARBA" id="ARBA00022692"/>
    </source>
</evidence>
<reference evidence="6 7" key="1">
    <citation type="journal article" date="2018" name="Aquat. Microb. Ecol.">
        <title>Gammaproteobacterial methanotrophs dominate.</title>
        <authorList>
            <person name="Rissanen A.J."/>
            <person name="Saarenheimo J."/>
            <person name="Tiirola M."/>
            <person name="Peura S."/>
            <person name="Aalto S.L."/>
            <person name="Karvinen A."/>
            <person name="Nykanen H."/>
        </authorList>
    </citation>
    <scope>NUCLEOTIDE SEQUENCE [LARGE SCALE GENOMIC DNA]</scope>
    <source>
        <strain evidence="6">AMbin10</strain>
    </source>
</reference>
<evidence type="ECO:0000256" key="4">
    <source>
        <dbReference type="ARBA" id="ARBA00023136"/>
    </source>
</evidence>
<comment type="caution">
    <text evidence="6">The sequence shown here is derived from an EMBL/GenBank/DDBJ whole genome shotgun (WGS) entry which is preliminary data.</text>
</comment>
<feature type="transmembrane region" description="Helical" evidence="5">
    <location>
        <begin position="33"/>
        <end position="58"/>
    </location>
</feature>
<dbReference type="AlphaFoldDB" id="A0A2W4QQS0"/>
<feature type="transmembrane region" description="Helical" evidence="5">
    <location>
        <begin position="79"/>
        <end position="100"/>
    </location>
</feature>
<name>A0A2W4QQS0_9GAMM</name>